<keyword evidence="2" id="KW-1133">Transmembrane helix</keyword>
<sequence>MGWGYDALLPLVIAFGIPAILIFIRSSVRQKRAGIADEIKKGFGFNNEATPSFEFVEAKYAPDTKDHVWPRLFVSSIPFCLVAMLGLEIIFSLARKEGSSLANWIAASALLGTNGEKVGEVTALLGFVFAGGILFSLGYLMRAVTNFELGPLSFLRATTHMLMAAVTVVVLWRAMPAGPGWIPTGTLWFLAAFLFGFFPDLGLRYAISRTTWLPLKGERTELLDRVRGTPLEVIDGIDAWTRFRLDEMMIMDVQNLATANPIMLYVETPFGLYECIDWIAQAQLCIIVGPHAFLALRQHNIRTIFDLERATVRDGATPNLRAMIADTLEQSAREEAAALKKAAPRTAGDTPEPPPAAKPSVALTDDDRKHLFEMMLDDLHVHRLRQIWELVAAKLGEPYRRLRPLPGPDTVRVEVGAGAGQEAPTRIAAQ</sequence>
<evidence type="ECO:0000313" key="3">
    <source>
        <dbReference type="EMBL" id="UOK71837.1"/>
    </source>
</evidence>
<feature type="region of interest" description="Disordered" evidence="1">
    <location>
        <begin position="335"/>
        <end position="362"/>
    </location>
</feature>
<dbReference type="KEGG" id="apol:K9D25_03700"/>
<organism evidence="3 4">
    <name type="scientific">Ancylobacter polymorphus</name>
    <dbReference type="NCBI Taxonomy" id="223390"/>
    <lineage>
        <taxon>Bacteria</taxon>
        <taxon>Pseudomonadati</taxon>
        <taxon>Pseudomonadota</taxon>
        <taxon>Alphaproteobacteria</taxon>
        <taxon>Hyphomicrobiales</taxon>
        <taxon>Xanthobacteraceae</taxon>
        <taxon>Ancylobacter</taxon>
    </lineage>
</organism>
<keyword evidence="2" id="KW-0812">Transmembrane</keyword>
<evidence type="ECO:0000313" key="4">
    <source>
        <dbReference type="Proteomes" id="UP000831684"/>
    </source>
</evidence>
<dbReference type="EMBL" id="CP083239">
    <property type="protein sequence ID" value="UOK71837.1"/>
    <property type="molecule type" value="Genomic_DNA"/>
</dbReference>
<name>A0A9E6ZXJ6_9HYPH</name>
<feature type="transmembrane region" description="Helical" evidence="2">
    <location>
        <begin position="153"/>
        <end position="175"/>
    </location>
</feature>
<dbReference type="AlphaFoldDB" id="A0A9E6ZXJ6"/>
<dbReference type="RefSeq" id="WP_244379324.1">
    <property type="nucleotide sequence ID" value="NZ_CP083239.1"/>
</dbReference>
<gene>
    <name evidence="3" type="ORF">K9D25_03700</name>
</gene>
<keyword evidence="2" id="KW-0472">Membrane</keyword>
<feature type="transmembrane region" description="Helical" evidence="2">
    <location>
        <begin position="187"/>
        <end position="207"/>
    </location>
</feature>
<evidence type="ECO:0000256" key="1">
    <source>
        <dbReference type="SAM" id="MobiDB-lite"/>
    </source>
</evidence>
<proteinExistence type="predicted"/>
<evidence type="ECO:0000256" key="2">
    <source>
        <dbReference type="SAM" id="Phobius"/>
    </source>
</evidence>
<feature type="transmembrane region" description="Helical" evidence="2">
    <location>
        <begin position="6"/>
        <end position="24"/>
    </location>
</feature>
<accession>A0A9E6ZXJ6</accession>
<feature type="transmembrane region" description="Helical" evidence="2">
    <location>
        <begin position="121"/>
        <end position="141"/>
    </location>
</feature>
<reference evidence="3" key="1">
    <citation type="submission" date="2021-09" db="EMBL/GenBank/DDBJ databases">
        <title>Network and meta-omics reveal the key degrader and cooperation patterns in an efficient 1,4-dioxane-degrading microbial community.</title>
        <authorList>
            <person name="Dai C."/>
        </authorList>
    </citation>
    <scope>NUCLEOTIDE SEQUENCE</scope>
    <source>
        <strain evidence="3">ZM13</strain>
    </source>
</reference>
<protein>
    <submittedName>
        <fullName evidence="3">Uncharacterized protein</fullName>
    </submittedName>
</protein>
<dbReference type="Proteomes" id="UP000831684">
    <property type="component" value="Chromosome"/>
</dbReference>
<feature type="transmembrane region" description="Helical" evidence="2">
    <location>
        <begin position="72"/>
        <end position="94"/>
    </location>
</feature>